<organism evidence="2 3">
    <name type="scientific">Clostridium grantii DSM 8605</name>
    <dbReference type="NCBI Taxonomy" id="1121316"/>
    <lineage>
        <taxon>Bacteria</taxon>
        <taxon>Bacillati</taxon>
        <taxon>Bacillota</taxon>
        <taxon>Clostridia</taxon>
        <taxon>Eubacteriales</taxon>
        <taxon>Clostridiaceae</taxon>
        <taxon>Clostridium</taxon>
    </lineage>
</organism>
<gene>
    <name evidence="2" type="ORF">SAMN02745207_02265</name>
</gene>
<dbReference type="PANTHER" id="PTHR33408">
    <property type="entry name" value="TRANSPOSASE"/>
    <property type="match status" value="1"/>
</dbReference>
<dbReference type="InterPro" id="IPR002559">
    <property type="entry name" value="Transposase_11"/>
</dbReference>
<proteinExistence type="predicted"/>
<dbReference type="EMBL" id="FQXM01000011">
    <property type="protein sequence ID" value="SHH73866.1"/>
    <property type="molecule type" value="Genomic_DNA"/>
</dbReference>
<name>A0A1M5VF58_9CLOT</name>
<dbReference type="GO" id="GO:0004803">
    <property type="term" value="F:transposase activity"/>
    <property type="evidence" value="ECO:0007669"/>
    <property type="project" value="InterPro"/>
</dbReference>
<dbReference type="Proteomes" id="UP000184447">
    <property type="component" value="Unassembled WGS sequence"/>
</dbReference>
<evidence type="ECO:0000313" key="2">
    <source>
        <dbReference type="EMBL" id="SHH73866.1"/>
    </source>
</evidence>
<dbReference type="PANTHER" id="PTHR33408:SF4">
    <property type="entry name" value="TRANSPOSASE DDE DOMAIN-CONTAINING PROTEIN"/>
    <property type="match status" value="1"/>
</dbReference>
<feature type="domain" description="Transposase IS4-like" evidence="1">
    <location>
        <begin position="87"/>
        <end position="191"/>
    </location>
</feature>
<dbReference type="OrthoDB" id="9789070at2"/>
<dbReference type="STRING" id="1121316.SAMN02745207_02265"/>
<dbReference type="RefSeq" id="WP_073338542.1">
    <property type="nucleotide sequence ID" value="NZ_FQXM01000011.1"/>
</dbReference>
<dbReference type="AlphaFoldDB" id="A0A1M5VF58"/>
<dbReference type="Pfam" id="PF01609">
    <property type="entry name" value="DDE_Tnp_1"/>
    <property type="match status" value="1"/>
</dbReference>
<sequence length="294" mass="33811">MGLYGKNLVVLDGTKIEASESKRKHYSLNKLSKVRELAQNKINDYIHQLEVNDNLDENNNDFDRESFISAIKSLEEKLQYYRDLDTKIVLNDESEINFTDPDAKTVKFGASQGTDVGYNVQTVVDTKNKLIVTYDVINNSADQGQLYNMSKKAKEIFTVDSIEVLADKGYFHTKDFIKCSEESIIPYVAKPTYSNSIGDTIYFSEKFKYLKDEDLYICPEGQKLYCNTKKINTKKINAKQKKYFNYDACGACKNKLKCTSSSKGRTITRKETEDFVENVNNRVKECKAKFKKIF</sequence>
<dbReference type="GO" id="GO:0006313">
    <property type="term" value="P:DNA transposition"/>
    <property type="evidence" value="ECO:0007669"/>
    <property type="project" value="InterPro"/>
</dbReference>
<evidence type="ECO:0000313" key="3">
    <source>
        <dbReference type="Proteomes" id="UP000184447"/>
    </source>
</evidence>
<protein>
    <submittedName>
        <fullName evidence="2">Transposase DDE domain-containing protein</fullName>
    </submittedName>
</protein>
<evidence type="ECO:0000259" key="1">
    <source>
        <dbReference type="Pfam" id="PF01609"/>
    </source>
</evidence>
<dbReference type="GO" id="GO:0003677">
    <property type="term" value="F:DNA binding"/>
    <property type="evidence" value="ECO:0007669"/>
    <property type="project" value="InterPro"/>
</dbReference>
<keyword evidence="3" id="KW-1185">Reference proteome</keyword>
<reference evidence="2 3" key="1">
    <citation type="submission" date="2016-11" db="EMBL/GenBank/DDBJ databases">
        <authorList>
            <person name="Jaros S."/>
            <person name="Januszkiewicz K."/>
            <person name="Wedrychowicz H."/>
        </authorList>
    </citation>
    <scope>NUCLEOTIDE SEQUENCE [LARGE SCALE GENOMIC DNA]</scope>
    <source>
        <strain evidence="2 3">DSM 8605</strain>
    </source>
</reference>
<accession>A0A1M5VF58</accession>